<dbReference type="KEGG" id="mrr:Moror_10268"/>
<protein>
    <submittedName>
        <fullName evidence="1">Uncharacterized protein</fullName>
    </submittedName>
</protein>
<dbReference type="AlphaFoldDB" id="V2XGY8"/>
<accession>V2XGY8</accession>
<gene>
    <name evidence="1" type="ORF">Moror_10268</name>
</gene>
<reference evidence="1 2" key="1">
    <citation type="journal article" date="2014" name="BMC Genomics">
        <title>Genome and secretome analysis of the hemibiotrophic fungal pathogen, Moniliophthora roreri, which causes frosty pod rot disease of cacao: mechanisms of the biotrophic and necrotrophic phases.</title>
        <authorList>
            <person name="Meinhardt L.W."/>
            <person name="Costa G.G.L."/>
            <person name="Thomazella D.P.T."/>
            <person name="Teixeira P.J.P.L."/>
            <person name="Carazzolle M.F."/>
            <person name="Schuster S.C."/>
            <person name="Carlson J.E."/>
            <person name="Guiltinan M.J."/>
            <person name="Mieczkowski P."/>
            <person name="Farmer A."/>
            <person name="Ramaraj T."/>
            <person name="Crozier J."/>
            <person name="Davis R.E."/>
            <person name="Shao J."/>
            <person name="Melnick R.L."/>
            <person name="Pereira G.A.G."/>
            <person name="Bailey B.A."/>
        </authorList>
    </citation>
    <scope>NUCLEOTIDE SEQUENCE [LARGE SCALE GENOMIC DNA]</scope>
    <source>
        <strain evidence="1 2">MCA 2997</strain>
    </source>
</reference>
<keyword evidence="2" id="KW-1185">Reference proteome</keyword>
<evidence type="ECO:0000313" key="1">
    <source>
        <dbReference type="EMBL" id="ESK92096.1"/>
    </source>
</evidence>
<dbReference type="Proteomes" id="UP000017559">
    <property type="component" value="Unassembled WGS sequence"/>
</dbReference>
<comment type="caution">
    <text evidence="1">The sequence shown here is derived from an EMBL/GenBank/DDBJ whole genome shotgun (WGS) entry which is preliminary data.</text>
</comment>
<name>V2XGY8_MONRO</name>
<evidence type="ECO:0000313" key="2">
    <source>
        <dbReference type="Proteomes" id="UP000017559"/>
    </source>
</evidence>
<proteinExistence type="predicted"/>
<organism evidence="1 2">
    <name type="scientific">Moniliophthora roreri (strain MCA 2997)</name>
    <name type="common">Cocoa frosty pod rot fungus</name>
    <name type="synonym">Crinipellis roreri</name>
    <dbReference type="NCBI Taxonomy" id="1381753"/>
    <lineage>
        <taxon>Eukaryota</taxon>
        <taxon>Fungi</taxon>
        <taxon>Dikarya</taxon>
        <taxon>Basidiomycota</taxon>
        <taxon>Agaricomycotina</taxon>
        <taxon>Agaricomycetes</taxon>
        <taxon>Agaricomycetidae</taxon>
        <taxon>Agaricales</taxon>
        <taxon>Marasmiineae</taxon>
        <taxon>Marasmiaceae</taxon>
        <taxon>Moniliophthora</taxon>
    </lineage>
</organism>
<sequence>MKNLILISYGGFLWPDYYVQYTQSPGSLSLSPNGATVTGHDNFVARDKRRAVHGRPPVASIHSSTVFNSLVTLAIASCAAALTLSTPSHPTAGVPTQLVWSSSSNDASVFTLFLLDNGNLPFGLEQDFGELQTADGEATITFDDGFSE</sequence>
<dbReference type="HOGENOM" id="CLU_1759280_0_0_1"/>
<dbReference type="EMBL" id="AWSO01000303">
    <property type="protein sequence ID" value="ESK92096.1"/>
    <property type="molecule type" value="Genomic_DNA"/>
</dbReference>
<dbReference type="OrthoDB" id="5420143at2759"/>